<proteinExistence type="predicted"/>
<dbReference type="GeneTree" id="ENSGT00390000002109"/>
<evidence type="ECO:0000256" key="5">
    <source>
        <dbReference type="ARBA" id="ARBA00022729"/>
    </source>
</evidence>
<dbReference type="PANTHER" id="PTHR15071">
    <property type="entry name" value="MANNOSE-6-PHOSPHATE RECEPTOR FAMILY MEMBER"/>
    <property type="match status" value="1"/>
</dbReference>
<gene>
    <name evidence="18" type="primary">M6PR</name>
</gene>
<dbReference type="InterPro" id="IPR009011">
    <property type="entry name" value="Man6P_isomerase_rcpt-bd_dom_sf"/>
</dbReference>
<dbReference type="PROSITE" id="PS51914">
    <property type="entry name" value="MRH"/>
    <property type="match status" value="1"/>
</dbReference>
<keyword evidence="8" id="KW-1015">Disulfide bond</keyword>
<name>A0A674GVK7_TAEGU</name>
<accession>A0A674GVK7</accession>
<keyword evidence="5" id="KW-0732">Signal</keyword>
<keyword evidence="7 16" id="KW-0472">Membrane</keyword>
<reference evidence="18 19" key="1">
    <citation type="journal article" date="2010" name="Nature">
        <title>The genome of a songbird.</title>
        <authorList>
            <person name="Warren W.C."/>
            <person name="Clayton D.F."/>
            <person name="Ellegren H."/>
            <person name="Arnold A.P."/>
            <person name="Hillier L.W."/>
            <person name="Kunstner A."/>
            <person name="Searle S."/>
            <person name="White S."/>
            <person name="Vilella A.J."/>
            <person name="Fairley S."/>
            <person name="Heger A."/>
            <person name="Kong L."/>
            <person name="Ponting C.P."/>
            <person name="Jarvis E.D."/>
            <person name="Mello C.V."/>
            <person name="Minx P."/>
            <person name="Lovell P."/>
            <person name="Velho T.A."/>
            <person name="Ferris M."/>
            <person name="Balakrishnan C.N."/>
            <person name="Sinha S."/>
            <person name="Blatti C."/>
            <person name="London S.E."/>
            <person name="Li Y."/>
            <person name="Lin Y.C."/>
            <person name="George J."/>
            <person name="Sweedler J."/>
            <person name="Southey B."/>
            <person name="Gunaratne P."/>
            <person name="Watson M."/>
            <person name="Nam K."/>
            <person name="Backstrom N."/>
            <person name="Smeds L."/>
            <person name="Nabholz B."/>
            <person name="Itoh Y."/>
            <person name="Whitney O."/>
            <person name="Pfenning A.R."/>
            <person name="Howard J."/>
            <person name="Volker M."/>
            <person name="Skinner B.M."/>
            <person name="Griffin D.K."/>
            <person name="Ye L."/>
            <person name="McLaren W.M."/>
            <person name="Flicek P."/>
            <person name="Quesada V."/>
            <person name="Velasco G."/>
            <person name="Lopez-Otin C."/>
            <person name="Puente X.S."/>
            <person name="Olender T."/>
            <person name="Lancet D."/>
            <person name="Smit A.F."/>
            <person name="Hubley R."/>
            <person name="Konkel M.K."/>
            <person name="Walker J.A."/>
            <person name="Batzer M.A."/>
            <person name="Gu W."/>
            <person name="Pollock D.D."/>
            <person name="Chen L."/>
            <person name="Cheng Z."/>
            <person name="Eichler E.E."/>
            <person name="Stapley J."/>
            <person name="Slate J."/>
            <person name="Ekblom R."/>
            <person name="Birkhead T."/>
            <person name="Burke T."/>
            <person name="Burt D."/>
            <person name="Scharff C."/>
            <person name="Adam I."/>
            <person name="Richard H."/>
            <person name="Sultan M."/>
            <person name="Soldatov A."/>
            <person name="Lehrach H."/>
            <person name="Edwards S.V."/>
            <person name="Yang S.P."/>
            <person name="Li X."/>
            <person name="Graves T."/>
            <person name="Fulton L."/>
            <person name="Nelson J."/>
            <person name="Chinwalla A."/>
            <person name="Hou S."/>
            <person name="Mardis E.R."/>
            <person name="Wilson R.K."/>
        </authorList>
    </citation>
    <scope>NUCLEOTIDE SEQUENCE [LARGE SCALE GENOMIC DNA]</scope>
</reference>
<evidence type="ECO:0000256" key="16">
    <source>
        <dbReference type="SAM" id="Phobius"/>
    </source>
</evidence>
<evidence type="ECO:0000256" key="9">
    <source>
        <dbReference type="ARBA" id="ARBA00023170"/>
    </source>
</evidence>
<feature type="compositionally biased region" description="Basic residues" evidence="15">
    <location>
        <begin position="88"/>
        <end position="98"/>
    </location>
</feature>
<evidence type="ECO:0000259" key="17">
    <source>
        <dbReference type="PROSITE" id="PS51914"/>
    </source>
</evidence>
<keyword evidence="3" id="KW-0597">Phosphoprotein</keyword>
<dbReference type="PANTHER" id="PTHR15071:SF29">
    <property type="entry name" value="CATION-DEPENDENT MANNOSE-6-PHOSPHATE RECEPTOR"/>
    <property type="match status" value="1"/>
</dbReference>
<feature type="transmembrane region" description="Helical" evidence="16">
    <location>
        <begin position="425"/>
        <end position="449"/>
    </location>
</feature>
<sequence length="516" mass="55994">MAKLSTEGLLPPPERERGKADAEKPFIPADAATCLRLCEPARGTGEGRARLQRGTVTEPLWALICSREPGDPRPGAVCRCSPPPQHSTARHGTARHGTARQAQLAPAPRCEGSSSLPALVAHWQNGERRRGLRAEAHRPLAGREEVGVPRRAPGPARLSPPRTIRSAALLGGRSRPLPRSHWSRAPVPPRSSRLPARGAAEGAGRDAEEVGAARACGARAAQNGMRVSRGSLLPAGGRRMSPPCHTSALLLVFVALAVAGAEQSEERSCDVVGDESSESQTERALLKKLEPLSHMRFNVTVEKGKTENYVYNFRVCREVNSTSHDFGGLVQTDRQNGKTTVIGRINETQVFNGSDWIMLIYKGGDSYGRHCSGEKRRAVIMISCKRGVTASSFSIISEEREKEQECFYLFEMDSSVACPAENSHLSVGSILLITFVSLIAVYIIGGFLYQRLIVGAKGMEQIPHFAFWQDLGNLVADGCDFVCRSKPQNAPAAYRGVGDDQLGEESEERDDHLLPM</sequence>
<evidence type="ECO:0000313" key="18">
    <source>
        <dbReference type="Ensembl" id="ENSTGUP00000026655.1"/>
    </source>
</evidence>
<evidence type="ECO:0000256" key="10">
    <source>
        <dbReference type="ARBA" id="ARBA00023180"/>
    </source>
</evidence>
<dbReference type="AlphaFoldDB" id="A0A674GVK7"/>
<dbReference type="GO" id="GO:0006622">
    <property type="term" value="P:protein targeting to lysosome"/>
    <property type="evidence" value="ECO:0007669"/>
    <property type="project" value="InterPro"/>
</dbReference>
<dbReference type="SUPFAM" id="SSF50911">
    <property type="entry name" value="Mannose 6-phosphate receptor domain"/>
    <property type="match status" value="1"/>
</dbReference>
<evidence type="ECO:0000256" key="3">
    <source>
        <dbReference type="ARBA" id="ARBA00022553"/>
    </source>
</evidence>
<evidence type="ECO:0000256" key="12">
    <source>
        <dbReference type="ARBA" id="ARBA00046288"/>
    </source>
</evidence>
<dbReference type="FunFam" id="2.70.130.10:FF:000008">
    <property type="entry name" value="Cation-dependent mannose-6-phosphate receptor"/>
    <property type="match status" value="1"/>
</dbReference>
<evidence type="ECO:0000256" key="4">
    <source>
        <dbReference type="ARBA" id="ARBA00022692"/>
    </source>
</evidence>
<dbReference type="InterPro" id="IPR044865">
    <property type="entry name" value="MRH_dom"/>
</dbReference>
<evidence type="ECO:0000256" key="7">
    <source>
        <dbReference type="ARBA" id="ARBA00023136"/>
    </source>
</evidence>
<keyword evidence="10" id="KW-0325">Glycoprotein</keyword>
<evidence type="ECO:0000256" key="11">
    <source>
        <dbReference type="ARBA" id="ARBA00023228"/>
    </source>
</evidence>
<evidence type="ECO:0000256" key="14">
    <source>
        <dbReference type="ARBA" id="ARBA00069343"/>
    </source>
</evidence>
<evidence type="ECO:0000256" key="13">
    <source>
        <dbReference type="ARBA" id="ARBA00059814"/>
    </source>
</evidence>
<dbReference type="GO" id="GO:0005765">
    <property type="term" value="C:lysosomal membrane"/>
    <property type="evidence" value="ECO:0007669"/>
    <property type="project" value="UniProtKB-SubCell"/>
</dbReference>
<feature type="region of interest" description="Disordered" evidence="15">
    <location>
        <begin position="80"/>
        <end position="113"/>
    </location>
</feature>
<reference evidence="18" key="2">
    <citation type="submission" date="2025-08" db="UniProtKB">
        <authorList>
            <consortium name="Ensembl"/>
        </authorList>
    </citation>
    <scope>IDENTIFICATION</scope>
</reference>
<feature type="domain" description="MRH" evidence="17">
    <location>
        <begin position="267"/>
        <end position="420"/>
    </location>
</feature>
<comment type="subcellular location">
    <subcellularLocation>
        <location evidence="12">Endomembrane system</location>
        <topology evidence="12">Single-pass type I membrane protein</topology>
    </subcellularLocation>
    <subcellularLocation>
        <location evidence="1">Lysosome membrane</location>
        <topology evidence="1">Single-pass membrane protein</topology>
    </subcellularLocation>
</comment>
<feature type="region of interest" description="Disordered" evidence="15">
    <location>
        <begin position="129"/>
        <end position="206"/>
    </location>
</feature>
<keyword evidence="19" id="KW-1185">Reference proteome</keyword>
<protein>
    <recommendedName>
        <fullName evidence="14">Cation-dependent mannose-6-phosphate receptor</fullName>
    </recommendedName>
</protein>
<keyword evidence="11" id="KW-0458">Lysosome</keyword>
<evidence type="ECO:0000313" key="19">
    <source>
        <dbReference type="Proteomes" id="UP000007754"/>
    </source>
</evidence>
<dbReference type="Pfam" id="PF02157">
    <property type="entry name" value="Man-6-P_recep"/>
    <property type="match status" value="1"/>
</dbReference>
<keyword evidence="2" id="KW-0813">Transport</keyword>
<evidence type="ECO:0000256" key="15">
    <source>
        <dbReference type="SAM" id="MobiDB-lite"/>
    </source>
</evidence>
<dbReference type="InParanoid" id="A0A674GVK7"/>
<dbReference type="GO" id="GO:0019904">
    <property type="term" value="F:protein domain specific binding"/>
    <property type="evidence" value="ECO:0007669"/>
    <property type="project" value="InterPro"/>
</dbReference>
<evidence type="ECO:0000256" key="6">
    <source>
        <dbReference type="ARBA" id="ARBA00022989"/>
    </source>
</evidence>
<keyword evidence="4 16" id="KW-0812">Transmembrane</keyword>
<dbReference type="PRINTS" id="PR00715">
    <property type="entry name" value="MAN6PRECEPTR"/>
</dbReference>
<dbReference type="InterPro" id="IPR000296">
    <property type="entry name" value="Man-6-P_rcpt_cation_dep"/>
</dbReference>
<feature type="region of interest" description="Disordered" evidence="15">
    <location>
        <begin position="494"/>
        <end position="516"/>
    </location>
</feature>
<dbReference type="Ensembl" id="ENSTGUT00000040698.1">
    <property type="protein sequence ID" value="ENSTGUP00000026655.1"/>
    <property type="gene ID" value="ENSTGUG00000013099.2"/>
</dbReference>
<feature type="compositionally biased region" description="Basic and acidic residues" evidence="15">
    <location>
        <begin position="129"/>
        <end position="148"/>
    </location>
</feature>
<dbReference type="Gene3D" id="2.70.130.10">
    <property type="entry name" value="Mannose-6-phosphate receptor binding domain"/>
    <property type="match status" value="1"/>
</dbReference>
<keyword evidence="6 16" id="KW-1133">Transmembrane helix</keyword>
<evidence type="ECO:0000256" key="2">
    <source>
        <dbReference type="ARBA" id="ARBA00022448"/>
    </source>
</evidence>
<dbReference type="InterPro" id="IPR028927">
    <property type="entry name" value="Man-6-P_rcpt"/>
</dbReference>
<organism evidence="18 19">
    <name type="scientific">Taeniopygia guttata</name>
    <name type="common">Zebra finch</name>
    <name type="synonym">Poephila guttata</name>
    <dbReference type="NCBI Taxonomy" id="59729"/>
    <lineage>
        <taxon>Eukaryota</taxon>
        <taxon>Metazoa</taxon>
        <taxon>Chordata</taxon>
        <taxon>Craniata</taxon>
        <taxon>Vertebrata</taxon>
        <taxon>Euteleostomi</taxon>
        <taxon>Archelosauria</taxon>
        <taxon>Archosauria</taxon>
        <taxon>Dinosauria</taxon>
        <taxon>Saurischia</taxon>
        <taxon>Theropoda</taxon>
        <taxon>Coelurosauria</taxon>
        <taxon>Aves</taxon>
        <taxon>Neognathae</taxon>
        <taxon>Neoaves</taxon>
        <taxon>Telluraves</taxon>
        <taxon>Australaves</taxon>
        <taxon>Passeriformes</taxon>
        <taxon>Passeroidea</taxon>
        <taxon>Estrildidae</taxon>
        <taxon>Estrildinae</taxon>
        <taxon>Taeniopygia</taxon>
    </lineage>
</organism>
<feature type="compositionally biased region" description="Basic and acidic residues" evidence="15">
    <location>
        <begin position="13"/>
        <end position="24"/>
    </location>
</feature>
<dbReference type="Proteomes" id="UP000007754">
    <property type="component" value="Chromosome 1"/>
</dbReference>
<keyword evidence="9" id="KW-0675">Receptor</keyword>
<comment type="function">
    <text evidence="13">Transport of phosphorylated lysosomal enzymes from the Golgi complex and the cell surface to lysosomes. Lysosomal enzymes bearing phosphomannosyl residues bind specifically to mannose-6-phosphate receptors in the Golgi apparatus and the resulting receptor-ligand complex is transported to an acidic prelyosomal compartment where the low pH mediates the dissociation of the complex.</text>
</comment>
<dbReference type="GO" id="GO:0005768">
    <property type="term" value="C:endosome"/>
    <property type="evidence" value="ECO:0007669"/>
    <property type="project" value="InterPro"/>
</dbReference>
<feature type="region of interest" description="Disordered" evidence="15">
    <location>
        <begin position="1"/>
        <end position="24"/>
    </location>
</feature>
<evidence type="ECO:0000256" key="8">
    <source>
        <dbReference type="ARBA" id="ARBA00023157"/>
    </source>
</evidence>
<reference evidence="18" key="3">
    <citation type="submission" date="2025-09" db="UniProtKB">
        <authorList>
            <consortium name="Ensembl"/>
        </authorList>
    </citation>
    <scope>IDENTIFICATION</scope>
</reference>
<evidence type="ECO:0000256" key="1">
    <source>
        <dbReference type="ARBA" id="ARBA00004363"/>
    </source>
</evidence>
<dbReference type="GO" id="GO:0005802">
    <property type="term" value="C:trans-Golgi network"/>
    <property type="evidence" value="ECO:0007669"/>
    <property type="project" value="TreeGrafter"/>
</dbReference>